<dbReference type="InterPro" id="IPR028994">
    <property type="entry name" value="Integrin_alpha_N"/>
</dbReference>
<organism evidence="2 3">
    <name type="scientific">Candidatus Magnetoglobus multicellularis str. Araruama</name>
    <dbReference type="NCBI Taxonomy" id="890399"/>
    <lineage>
        <taxon>Bacteria</taxon>
        <taxon>Pseudomonadati</taxon>
        <taxon>Thermodesulfobacteriota</taxon>
        <taxon>Desulfobacteria</taxon>
        <taxon>Desulfobacterales</taxon>
        <taxon>Desulfobacteraceae</taxon>
        <taxon>Candidatus Magnetoglobus</taxon>
    </lineage>
</organism>
<name>A0A1V1NQK6_9BACT</name>
<sequence>AGSSFSDEYSFTVTDVAPIPGNMGLLSASTYYHLASEVTLSWTVASDAVSLTNQLEYRIYNSTVFYGNNIKAWESFSTAKSDWMINTNAYTLSNLHETTDYYFVVIVRDESGNKAIYEPLYMSGYTEMADISLTGVSQGSVAFGDYDNDGDLDILLTGSSSSGRIAKVYRNTGGSFSEDTGFSLTGVSSSSVA</sequence>
<feature type="non-terminal residue" evidence="2">
    <location>
        <position position="193"/>
    </location>
</feature>
<dbReference type="Gene3D" id="2.60.40.10">
    <property type="entry name" value="Immunoglobulins"/>
    <property type="match status" value="1"/>
</dbReference>
<dbReference type="InterPro" id="IPR003961">
    <property type="entry name" value="FN3_dom"/>
</dbReference>
<dbReference type="SUPFAM" id="SSF49265">
    <property type="entry name" value="Fibronectin type III"/>
    <property type="match status" value="1"/>
</dbReference>
<protein>
    <recommendedName>
        <fullName evidence="1">Fibronectin type-III domain-containing protein</fullName>
    </recommendedName>
</protein>
<dbReference type="InterPro" id="IPR036116">
    <property type="entry name" value="FN3_sf"/>
</dbReference>
<gene>
    <name evidence="2" type="ORF">OMM_15253</name>
</gene>
<dbReference type="AlphaFoldDB" id="A0A1V1NQK6"/>
<comment type="caution">
    <text evidence="2">The sequence shown here is derived from an EMBL/GenBank/DDBJ whole genome shotgun (WGS) entry which is preliminary data.</text>
</comment>
<evidence type="ECO:0000313" key="2">
    <source>
        <dbReference type="EMBL" id="ETR64848.1"/>
    </source>
</evidence>
<reference evidence="3" key="1">
    <citation type="submission" date="2012-11" db="EMBL/GenBank/DDBJ databases">
        <authorList>
            <person name="Lucero-Rivera Y.E."/>
            <person name="Tovar-Ramirez D."/>
        </authorList>
    </citation>
    <scope>NUCLEOTIDE SEQUENCE [LARGE SCALE GENOMIC DNA]</scope>
    <source>
        <strain evidence="3">Araruama</strain>
    </source>
</reference>
<accession>A0A1V1NQK6</accession>
<feature type="non-terminal residue" evidence="2">
    <location>
        <position position="1"/>
    </location>
</feature>
<dbReference type="PROSITE" id="PS50853">
    <property type="entry name" value="FN3"/>
    <property type="match status" value="1"/>
</dbReference>
<dbReference type="SUPFAM" id="SSF69318">
    <property type="entry name" value="Integrin alpha N-terminal domain"/>
    <property type="match status" value="1"/>
</dbReference>
<dbReference type="Proteomes" id="UP000189670">
    <property type="component" value="Unassembled WGS sequence"/>
</dbReference>
<proteinExistence type="predicted"/>
<evidence type="ECO:0000313" key="3">
    <source>
        <dbReference type="Proteomes" id="UP000189670"/>
    </source>
</evidence>
<dbReference type="CDD" id="cd00063">
    <property type="entry name" value="FN3"/>
    <property type="match status" value="1"/>
</dbReference>
<evidence type="ECO:0000259" key="1">
    <source>
        <dbReference type="PROSITE" id="PS50853"/>
    </source>
</evidence>
<dbReference type="EMBL" id="ATBP01003558">
    <property type="protein sequence ID" value="ETR64848.1"/>
    <property type="molecule type" value="Genomic_DNA"/>
</dbReference>
<feature type="domain" description="Fibronectin type-III" evidence="1">
    <location>
        <begin position="19"/>
        <end position="129"/>
    </location>
</feature>
<dbReference type="InterPro" id="IPR013783">
    <property type="entry name" value="Ig-like_fold"/>
</dbReference>